<feature type="region of interest" description="Disordered" evidence="1">
    <location>
        <begin position="9"/>
        <end position="54"/>
    </location>
</feature>
<reference evidence="2 3" key="1">
    <citation type="journal article" date="2011" name="Genome Res.">
        <title>Whole genome sequencing of multiple Leishmania donovani clinical isolates provides insights into population structure and mechanisms of drug resistance.</title>
        <authorList>
            <person name="Downing T."/>
            <person name="Imamura H."/>
            <person name="Decuypere S."/>
            <person name="Clark T.G."/>
            <person name="Coombs G.H."/>
            <person name="Cotton J.A."/>
            <person name="Hilley J.D."/>
            <person name="de Doncker S."/>
            <person name="Maes I."/>
            <person name="Mottram J.C."/>
            <person name="Quail M.A."/>
            <person name="Rijal S."/>
            <person name="Sanders M."/>
            <person name="Schonian G."/>
            <person name="Stark O."/>
            <person name="Sundar S."/>
            <person name="Vanaerschot M."/>
            <person name="Hertz-Fowler C."/>
            <person name="Dujardin J.C."/>
            <person name="Berriman M."/>
        </authorList>
    </citation>
    <scope>NUCLEOTIDE SEQUENCE [LARGE SCALE GENOMIC DNA]</scope>
    <source>
        <strain evidence="2 3">BPK282A1</strain>
    </source>
</reference>
<feature type="non-terminal residue" evidence="2">
    <location>
        <position position="54"/>
    </location>
</feature>
<dbReference type="EMBL" id="FR799595">
    <property type="protein sequence ID" value="CBZ31936.1"/>
    <property type="molecule type" value="Genomic_DNA"/>
</dbReference>
<dbReference type="Proteomes" id="UP000008980">
    <property type="component" value="Chromosome 8"/>
</dbReference>
<keyword evidence="2" id="KW-0378">Hydrolase</keyword>
<name>E9B9J7_LEIDO</name>
<evidence type="ECO:0000313" key="2">
    <source>
        <dbReference type="EMBL" id="CBZ31936.1"/>
    </source>
</evidence>
<organism evidence="2 3">
    <name type="scientific">Leishmania donovani</name>
    <dbReference type="NCBI Taxonomy" id="5661"/>
    <lineage>
        <taxon>Eukaryota</taxon>
        <taxon>Discoba</taxon>
        <taxon>Euglenozoa</taxon>
        <taxon>Kinetoplastea</taxon>
        <taxon>Metakinetoplastina</taxon>
        <taxon>Trypanosomatida</taxon>
        <taxon>Trypanosomatidae</taxon>
        <taxon>Leishmaniinae</taxon>
        <taxon>Leishmania</taxon>
    </lineage>
</organism>
<keyword evidence="2" id="KW-0645">Protease</keyword>
<dbReference type="GO" id="GO:0006508">
    <property type="term" value="P:proteolysis"/>
    <property type="evidence" value="ECO:0007669"/>
    <property type="project" value="UniProtKB-KW"/>
</dbReference>
<protein>
    <submittedName>
        <fullName evidence="2">Cathepsin L-like protease</fullName>
    </submittedName>
</protein>
<dbReference type="AlphaFoldDB" id="E9B9J7"/>
<sequence length="54" mass="6072">MMHRCCVRLSAPALPVMTPPPSLALSPSPPALRRDRLLPTPSTDSHHHHHHHHH</sequence>
<dbReference type="GO" id="GO:0008233">
    <property type="term" value="F:peptidase activity"/>
    <property type="evidence" value="ECO:0007669"/>
    <property type="project" value="UniProtKB-KW"/>
</dbReference>
<dbReference type="GeneID" id="13392001"/>
<feature type="compositionally biased region" description="Pro residues" evidence="1">
    <location>
        <begin position="17"/>
        <end position="30"/>
    </location>
</feature>
<dbReference type="VEuPathDB" id="TriTrypDB:LdBPK_080950.1"/>
<gene>
    <name evidence="2" type="ORF">LDBPK_080950</name>
</gene>
<dbReference type="RefSeq" id="XP_003858656.1">
    <property type="nucleotide sequence ID" value="XM_003858608.1"/>
</dbReference>
<reference evidence="3" key="2">
    <citation type="submission" date="2011-02" db="EMBL/GenBank/DDBJ databases">
        <title>Whole genome sequencing of Leishmania donovani clinical lines reveals dynamic variation related to drug resistance.</title>
        <authorList>
            <person name="Downing T."/>
            <person name="Imamura H."/>
            <person name="Sanders M."/>
            <person name="Decuypere S."/>
            <person name="Hertz-Fowler C."/>
            <person name="Clark T.G."/>
            <person name="Rijal S."/>
            <person name="Sundar S."/>
            <person name="Quail M.A."/>
            <person name="De Doncker S."/>
            <person name="Maes I."/>
            <person name="Vanaerschot M."/>
            <person name="Stark O."/>
            <person name="Schonian G."/>
            <person name="Dujardin J.C."/>
            <person name="Berriman M."/>
        </authorList>
    </citation>
    <scope>NUCLEOTIDE SEQUENCE [LARGE SCALE GENOMIC DNA]</scope>
    <source>
        <strain evidence="3">BPK282A1</strain>
    </source>
</reference>
<evidence type="ECO:0000313" key="3">
    <source>
        <dbReference type="Proteomes" id="UP000008980"/>
    </source>
</evidence>
<evidence type="ECO:0000256" key="1">
    <source>
        <dbReference type="SAM" id="MobiDB-lite"/>
    </source>
</evidence>
<proteinExistence type="predicted"/>
<dbReference type="KEGG" id="ldo:LDBPK_080950"/>
<accession>E9B9J7</accession>